<proteinExistence type="predicted"/>
<evidence type="ECO:0000313" key="2">
    <source>
        <dbReference type="EMBL" id="RIJ27307.1"/>
    </source>
</evidence>
<organism evidence="2 3">
    <name type="scientific">Henriciella algicola</name>
    <dbReference type="NCBI Taxonomy" id="1608422"/>
    <lineage>
        <taxon>Bacteria</taxon>
        <taxon>Pseudomonadati</taxon>
        <taxon>Pseudomonadota</taxon>
        <taxon>Alphaproteobacteria</taxon>
        <taxon>Hyphomonadales</taxon>
        <taxon>Hyphomonadaceae</taxon>
        <taxon>Henriciella</taxon>
    </lineage>
</organism>
<accession>A0A399RBE4</accession>
<evidence type="ECO:0000256" key="1">
    <source>
        <dbReference type="SAM" id="MobiDB-lite"/>
    </source>
</evidence>
<dbReference type="Gene3D" id="1.25.60.10">
    <property type="entry name" value="MgtE N-terminal domain-like"/>
    <property type="match status" value="1"/>
</dbReference>
<dbReference type="InterPro" id="IPR038076">
    <property type="entry name" value="MgtE_N_sf"/>
</dbReference>
<dbReference type="AlphaFoldDB" id="A0A399RBE4"/>
<gene>
    <name evidence="2" type="ORF">D1222_12940</name>
</gene>
<feature type="compositionally biased region" description="Low complexity" evidence="1">
    <location>
        <begin position="41"/>
        <end position="54"/>
    </location>
</feature>
<dbReference type="OrthoDB" id="9791432at2"/>
<dbReference type="Proteomes" id="UP000265845">
    <property type="component" value="Unassembled WGS sequence"/>
</dbReference>
<name>A0A399RBE4_9PROT</name>
<keyword evidence="3" id="KW-1185">Reference proteome</keyword>
<sequence>MAGKAHTHVLITLGVLFTVGGVVRILPDTLASAENTSPPAAAVEAAASPATPVSQPAAASNGEPATSTVSTEPMEGLPSEFCLTGEAAAALASDQSVLQARSADFQQREIDLRAREADLRRKAEELSALQQAVESRWEEMTVNAEADLEHLTRMYSAMKPDQAAPIFNQMDPNFAAGFLRLMDSDQAGLILASMQSDKAYVVSVQMANRNRDIRSASRAP</sequence>
<dbReference type="EMBL" id="QWGA01000008">
    <property type="protein sequence ID" value="RIJ27307.1"/>
    <property type="molecule type" value="Genomic_DNA"/>
</dbReference>
<evidence type="ECO:0000313" key="3">
    <source>
        <dbReference type="Proteomes" id="UP000265845"/>
    </source>
</evidence>
<dbReference type="SUPFAM" id="SSF158791">
    <property type="entry name" value="MgtE N-terminal domain-like"/>
    <property type="match status" value="1"/>
</dbReference>
<protein>
    <submittedName>
        <fullName evidence="2">Uncharacterized protein</fullName>
    </submittedName>
</protein>
<feature type="region of interest" description="Disordered" evidence="1">
    <location>
        <begin position="41"/>
        <end position="77"/>
    </location>
</feature>
<comment type="caution">
    <text evidence="2">The sequence shown here is derived from an EMBL/GenBank/DDBJ whole genome shotgun (WGS) entry which is preliminary data.</text>
</comment>
<dbReference type="RefSeq" id="WP_119454690.1">
    <property type="nucleotide sequence ID" value="NZ_QWGA01000008.1"/>
</dbReference>
<reference evidence="2 3" key="1">
    <citation type="submission" date="2018-08" db="EMBL/GenBank/DDBJ databases">
        <title>Henriciella mobilis sp. nov., isolated from seawater.</title>
        <authorList>
            <person name="Cheng H."/>
            <person name="Wu Y.-H."/>
            <person name="Xu X.-W."/>
            <person name="Guo L.-L."/>
        </authorList>
    </citation>
    <scope>NUCLEOTIDE SEQUENCE [LARGE SCALE GENOMIC DNA]</scope>
    <source>
        <strain evidence="2 3">CCUG67844</strain>
    </source>
</reference>